<name>A0A5D3DD45_CUCMM</name>
<dbReference type="Proteomes" id="UP000321947">
    <property type="component" value="Unassembled WGS sequence"/>
</dbReference>
<dbReference type="Proteomes" id="UP000321393">
    <property type="component" value="Unassembled WGS sequence"/>
</dbReference>
<evidence type="ECO:0000313" key="3">
    <source>
        <dbReference type="EMBL" id="TYK21189.1"/>
    </source>
</evidence>
<feature type="region of interest" description="Disordered" evidence="1">
    <location>
        <begin position="1"/>
        <end position="44"/>
    </location>
</feature>
<dbReference type="AlphaFoldDB" id="A0A5D3DD45"/>
<organism evidence="3 5">
    <name type="scientific">Cucumis melo var. makuwa</name>
    <name type="common">Oriental melon</name>
    <dbReference type="NCBI Taxonomy" id="1194695"/>
    <lineage>
        <taxon>Eukaryota</taxon>
        <taxon>Viridiplantae</taxon>
        <taxon>Streptophyta</taxon>
        <taxon>Embryophyta</taxon>
        <taxon>Tracheophyta</taxon>
        <taxon>Spermatophyta</taxon>
        <taxon>Magnoliopsida</taxon>
        <taxon>eudicotyledons</taxon>
        <taxon>Gunneridae</taxon>
        <taxon>Pentapetalae</taxon>
        <taxon>rosids</taxon>
        <taxon>fabids</taxon>
        <taxon>Cucurbitales</taxon>
        <taxon>Cucurbitaceae</taxon>
        <taxon>Benincaseae</taxon>
        <taxon>Cucumis</taxon>
    </lineage>
</organism>
<evidence type="ECO:0000313" key="4">
    <source>
        <dbReference type="Proteomes" id="UP000321393"/>
    </source>
</evidence>
<sequence>MSPLETRLRPKELGHVNSQRPTKSKSKVGTSKPNDVQKGSKMSTQDLDKLIKIEKRLLPFNDHLLDFLYGPIKALKWENVFRGEVSTNKVAKDEAKVEPDLPLIVYDPLFQDIPIEEDAGKMSLKEEVQPDG</sequence>
<proteinExistence type="predicted"/>
<dbReference type="EMBL" id="SSTE01007338">
    <property type="protein sequence ID" value="KAA0056725.1"/>
    <property type="molecule type" value="Genomic_DNA"/>
</dbReference>
<evidence type="ECO:0000313" key="5">
    <source>
        <dbReference type="Proteomes" id="UP000321947"/>
    </source>
</evidence>
<protein>
    <submittedName>
        <fullName evidence="3">Uncharacterized protein</fullName>
    </submittedName>
</protein>
<gene>
    <name evidence="3" type="ORF">E5676_scaffold1312G00120</name>
    <name evidence="2" type="ORF">E6C27_scaffold29G00190</name>
</gene>
<feature type="compositionally biased region" description="Polar residues" evidence="1">
    <location>
        <begin position="16"/>
        <end position="34"/>
    </location>
</feature>
<comment type="caution">
    <text evidence="3">The sequence shown here is derived from an EMBL/GenBank/DDBJ whole genome shotgun (WGS) entry which is preliminary data.</text>
</comment>
<dbReference type="EMBL" id="SSTD01005856">
    <property type="protein sequence ID" value="TYK21189.1"/>
    <property type="molecule type" value="Genomic_DNA"/>
</dbReference>
<evidence type="ECO:0000256" key="1">
    <source>
        <dbReference type="SAM" id="MobiDB-lite"/>
    </source>
</evidence>
<accession>A0A5D3DD45</accession>
<evidence type="ECO:0000313" key="2">
    <source>
        <dbReference type="EMBL" id="KAA0056725.1"/>
    </source>
</evidence>
<reference evidence="4 5" key="1">
    <citation type="submission" date="2019-08" db="EMBL/GenBank/DDBJ databases">
        <title>Draft genome sequences of two oriental melons (Cucumis melo L. var makuwa).</title>
        <authorList>
            <person name="Kwon S.-Y."/>
        </authorList>
    </citation>
    <scope>NUCLEOTIDE SEQUENCE [LARGE SCALE GENOMIC DNA]</scope>
    <source>
        <strain evidence="5">cv. Chang Bougi</strain>
        <strain evidence="4">cv. SW 3</strain>
        <tissue evidence="3">Leaf</tissue>
    </source>
</reference>
<feature type="compositionally biased region" description="Basic and acidic residues" evidence="1">
    <location>
        <begin position="1"/>
        <end position="14"/>
    </location>
</feature>